<keyword evidence="1" id="KW-0175">Coiled coil</keyword>
<dbReference type="Proteomes" id="UP000252189">
    <property type="component" value="Unassembled WGS sequence"/>
</dbReference>
<evidence type="ECO:0008006" key="5">
    <source>
        <dbReference type="Google" id="ProtNLM"/>
    </source>
</evidence>
<feature type="region of interest" description="Disordered" evidence="2">
    <location>
        <begin position="1"/>
        <end position="23"/>
    </location>
</feature>
<dbReference type="OrthoDB" id="242188at2157"/>
<evidence type="ECO:0000313" key="3">
    <source>
        <dbReference type="EMBL" id="RCU46608.1"/>
    </source>
</evidence>
<proteinExistence type="predicted"/>
<dbReference type="EMBL" id="QPHM01000001">
    <property type="protein sequence ID" value="RCU46608.1"/>
    <property type="molecule type" value="Genomic_DNA"/>
</dbReference>
<reference evidence="3 4" key="1">
    <citation type="submission" date="2018-07" db="EMBL/GenBank/DDBJ databases">
        <title>Genome sequences of Haloplanus salinus JCM 18368T.</title>
        <authorList>
            <person name="Kim Y.B."/>
            <person name="Roh S.W."/>
        </authorList>
    </citation>
    <scope>NUCLEOTIDE SEQUENCE [LARGE SCALE GENOMIC DNA]</scope>
    <source>
        <strain evidence="3 4">JCM 18368</strain>
    </source>
</reference>
<keyword evidence="4" id="KW-1185">Reference proteome</keyword>
<sequence>MSEDTDRTVETDADVDPSKDVDRDAVEDVVVDLDSAEAYEQRVDQLQETVEEQEARIEELEELLLDMSVRAADDRGMGVCPECHGPVEKVRRWFGPTTIECRRCGESFHEY</sequence>
<protein>
    <recommendedName>
        <fullName evidence="5">Small CPxCG-related zinc finger protein</fullName>
    </recommendedName>
</protein>
<evidence type="ECO:0000313" key="4">
    <source>
        <dbReference type="Proteomes" id="UP000252189"/>
    </source>
</evidence>
<feature type="coiled-coil region" evidence="1">
    <location>
        <begin position="36"/>
        <end position="70"/>
    </location>
</feature>
<organism evidence="3 4">
    <name type="scientific">Haloplanus salinus</name>
    <dbReference type="NCBI Taxonomy" id="1126245"/>
    <lineage>
        <taxon>Archaea</taxon>
        <taxon>Methanobacteriati</taxon>
        <taxon>Methanobacteriota</taxon>
        <taxon>Stenosarchaea group</taxon>
        <taxon>Halobacteria</taxon>
        <taxon>Halobacteriales</taxon>
        <taxon>Haloferacaceae</taxon>
        <taxon>Haloplanus</taxon>
    </lineage>
</organism>
<accession>A0A368N7Q2</accession>
<dbReference type="AlphaFoldDB" id="A0A368N7Q2"/>
<dbReference type="RefSeq" id="WP_114448162.1">
    <property type="nucleotide sequence ID" value="NZ_QPHM01000001.1"/>
</dbReference>
<name>A0A368N7Q2_9EURY</name>
<evidence type="ECO:0000256" key="2">
    <source>
        <dbReference type="SAM" id="MobiDB-lite"/>
    </source>
</evidence>
<gene>
    <name evidence="3" type="ORF">DU504_04385</name>
</gene>
<evidence type="ECO:0000256" key="1">
    <source>
        <dbReference type="SAM" id="Coils"/>
    </source>
</evidence>
<comment type="caution">
    <text evidence="3">The sequence shown here is derived from an EMBL/GenBank/DDBJ whole genome shotgun (WGS) entry which is preliminary data.</text>
</comment>